<evidence type="ECO:0000256" key="1">
    <source>
        <dbReference type="ARBA" id="ARBA00006432"/>
    </source>
</evidence>
<dbReference type="Gene3D" id="3.30.300.30">
    <property type="match status" value="1"/>
</dbReference>
<evidence type="ECO:0000259" key="6">
    <source>
        <dbReference type="Pfam" id="PF13193"/>
    </source>
</evidence>
<dbReference type="AlphaFoldDB" id="A0A4Q9FYC6"/>
<dbReference type="RefSeq" id="WP_130991467.1">
    <property type="nucleotide sequence ID" value="NZ_SISK01000008.1"/>
</dbReference>
<dbReference type="GO" id="GO:0004321">
    <property type="term" value="F:fatty-acyl-CoA synthase activity"/>
    <property type="evidence" value="ECO:0007669"/>
    <property type="project" value="TreeGrafter"/>
</dbReference>
<keyword evidence="3" id="KW-0547">Nucleotide-binding</keyword>
<dbReference type="InterPro" id="IPR020845">
    <property type="entry name" value="AMP-binding_CS"/>
</dbReference>
<dbReference type="InterPro" id="IPR025110">
    <property type="entry name" value="AMP-bd_C"/>
</dbReference>
<accession>A0A4Q9FYC6</accession>
<dbReference type="GO" id="GO:0015645">
    <property type="term" value="F:fatty acid ligase activity"/>
    <property type="evidence" value="ECO:0007669"/>
    <property type="project" value="TreeGrafter"/>
</dbReference>
<dbReference type="PROSITE" id="PS00455">
    <property type="entry name" value="AMP_BINDING"/>
    <property type="match status" value="1"/>
</dbReference>
<dbReference type="EMBL" id="SISK01000008">
    <property type="protein sequence ID" value="TBN39044.1"/>
    <property type="molecule type" value="Genomic_DNA"/>
</dbReference>
<dbReference type="Gene3D" id="3.40.50.12780">
    <property type="entry name" value="N-terminal domain of ligase-like"/>
    <property type="match status" value="1"/>
</dbReference>
<comment type="caution">
    <text evidence="7">The sequence shown here is derived from an EMBL/GenBank/DDBJ whole genome shotgun (WGS) entry which is preliminary data.</text>
</comment>
<evidence type="ECO:0000256" key="2">
    <source>
        <dbReference type="ARBA" id="ARBA00022598"/>
    </source>
</evidence>
<proteinExistence type="inferred from homology"/>
<comment type="similarity">
    <text evidence="1">Belongs to the ATP-dependent AMP-binding enzyme family.</text>
</comment>
<feature type="domain" description="AMP-dependent synthetase/ligase" evidence="5">
    <location>
        <begin position="37"/>
        <end position="420"/>
    </location>
</feature>
<dbReference type="GO" id="GO:0005524">
    <property type="term" value="F:ATP binding"/>
    <property type="evidence" value="ECO:0007669"/>
    <property type="project" value="UniProtKB-KW"/>
</dbReference>
<evidence type="ECO:0000313" key="7">
    <source>
        <dbReference type="EMBL" id="TBN39044.1"/>
    </source>
</evidence>
<evidence type="ECO:0000256" key="4">
    <source>
        <dbReference type="ARBA" id="ARBA00022840"/>
    </source>
</evidence>
<name>A0A4Q9FYC6_9RHOB</name>
<dbReference type="GO" id="GO:0016405">
    <property type="term" value="F:CoA-ligase activity"/>
    <property type="evidence" value="ECO:0007669"/>
    <property type="project" value="UniProtKB-ARBA"/>
</dbReference>
<dbReference type="OrthoDB" id="9803968at2"/>
<dbReference type="InterPro" id="IPR051087">
    <property type="entry name" value="Mitochondrial_ACSM"/>
</dbReference>
<dbReference type="Pfam" id="PF13193">
    <property type="entry name" value="AMP-binding_C"/>
    <property type="match status" value="1"/>
</dbReference>
<protein>
    <submittedName>
        <fullName evidence="7">AMP-dependent synthetase</fullName>
    </submittedName>
</protein>
<keyword evidence="8" id="KW-1185">Reference proteome</keyword>
<feature type="domain" description="AMP-binding enzyme C-terminal" evidence="6">
    <location>
        <begin position="474"/>
        <end position="552"/>
    </location>
</feature>
<dbReference type="Pfam" id="PF00501">
    <property type="entry name" value="AMP-binding"/>
    <property type="match status" value="1"/>
</dbReference>
<keyword evidence="4" id="KW-0067">ATP-binding</keyword>
<sequence>MKGSRIDVQGTALTAGDLGGFDWRIPVDFNIGVAVCDHWAARDPDRLAIIEVDENGVATQHDYRRLSARAAQLSHVLAGQGIALHRPGVAGDRVAVLMPQSLDTAVAHIAVTRMGGVSLPLFVLFGPEALRHRLRDSAAAAIVTGAASLDVLAGIAADLPDLRLILCKDMPKGAEVRFPGTRIVDLDAALAGQPDRYPAAPTGADDPAILIYTSGTTGNPKGALHAHRVLLGHLPGVEVSHNLLPQPGDRLWTPADWAWIGGLLDVLLPGLYHGVTVVACRFRKFTAQAAFDLMRDQGVQNAFLPPTALKLMRLEPRAAEWGLRLRSLASGGEPVGRELLDWGRQVFGTTINEFYGQTECNMIVSACCAVEAPVPGTMGRAAPGHHVAVIDPDTGRVLPDGTEGEIAVRAPDPVMFLEYWNNPAATQAKFVDGPGGRWLKTGDRGTRRADGRFAFVGRDDDVISSAGYRIGPAEIEDCLLRHPAVRMAGVVGQPDPVRGHVVAAFVTLTDGHAPGDDLARDIAQHVKRRLAAYEYPRAVHFIDEMPMTTTGKIIRADLRRMAERFAASPEASHE</sequence>
<organism evidence="7 8">
    <name type="scientific">Paracoccus subflavus</name>
    <dbReference type="NCBI Taxonomy" id="2528244"/>
    <lineage>
        <taxon>Bacteria</taxon>
        <taxon>Pseudomonadati</taxon>
        <taxon>Pseudomonadota</taxon>
        <taxon>Alphaproteobacteria</taxon>
        <taxon>Rhodobacterales</taxon>
        <taxon>Paracoccaceae</taxon>
        <taxon>Paracoccus</taxon>
    </lineage>
</organism>
<evidence type="ECO:0000313" key="8">
    <source>
        <dbReference type="Proteomes" id="UP000293520"/>
    </source>
</evidence>
<evidence type="ECO:0000259" key="5">
    <source>
        <dbReference type="Pfam" id="PF00501"/>
    </source>
</evidence>
<gene>
    <name evidence="7" type="ORF">EYE42_11450</name>
</gene>
<dbReference type="FunFam" id="3.30.300.30:FF:000005">
    <property type="entry name" value="Acyl-coenzyme A synthetase ACSM5, mitochondrial"/>
    <property type="match status" value="1"/>
</dbReference>
<dbReference type="Proteomes" id="UP000293520">
    <property type="component" value="Unassembled WGS sequence"/>
</dbReference>
<dbReference type="PANTHER" id="PTHR43605">
    <property type="entry name" value="ACYL-COENZYME A SYNTHETASE"/>
    <property type="match status" value="1"/>
</dbReference>
<dbReference type="InterPro" id="IPR042099">
    <property type="entry name" value="ANL_N_sf"/>
</dbReference>
<dbReference type="PANTHER" id="PTHR43605:SF10">
    <property type="entry name" value="ACYL-COA SYNTHETASE MEDIUM CHAIN FAMILY MEMBER 3"/>
    <property type="match status" value="1"/>
</dbReference>
<evidence type="ECO:0000256" key="3">
    <source>
        <dbReference type="ARBA" id="ARBA00022741"/>
    </source>
</evidence>
<dbReference type="GO" id="GO:0006637">
    <property type="term" value="P:acyl-CoA metabolic process"/>
    <property type="evidence" value="ECO:0007669"/>
    <property type="project" value="TreeGrafter"/>
</dbReference>
<dbReference type="InterPro" id="IPR000873">
    <property type="entry name" value="AMP-dep_synth/lig_dom"/>
</dbReference>
<dbReference type="GO" id="GO:0006633">
    <property type="term" value="P:fatty acid biosynthetic process"/>
    <property type="evidence" value="ECO:0007669"/>
    <property type="project" value="TreeGrafter"/>
</dbReference>
<keyword evidence="2" id="KW-0436">Ligase</keyword>
<dbReference type="SUPFAM" id="SSF56801">
    <property type="entry name" value="Acetyl-CoA synthetase-like"/>
    <property type="match status" value="1"/>
</dbReference>
<dbReference type="InterPro" id="IPR045851">
    <property type="entry name" value="AMP-bd_C_sf"/>
</dbReference>
<reference evidence="7 8" key="1">
    <citation type="submission" date="2019-02" db="EMBL/GenBank/DDBJ databases">
        <title>Paracoccus subflavus sp. nov., isolated from marine sediment of the Pacific Ocean.</title>
        <authorList>
            <person name="Zhang G."/>
        </authorList>
    </citation>
    <scope>NUCLEOTIDE SEQUENCE [LARGE SCALE GENOMIC DNA]</scope>
    <source>
        <strain evidence="7 8">GY0581</strain>
    </source>
</reference>